<evidence type="ECO:0000259" key="1">
    <source>
        <dbReference type="Pfam" id="PF06114"/>
    </source>
</evidence>
<evidence type="ECO:0000313" key="2">
    <source>
        <dbReference type="EMBL" id="RTR27061.1"/>
    </source>
</evidence>
<dbReference type="AlphaFoldDB" id="A0A3S0L4U1"/>
<evidence type="ECO:0000313" key="3">
    <source>
        <dbReference type="Proteomes" id="UP000277766"/>
    </source>
</evidence>
<dbReference type="OrthoDB" id="61231at2"/>
<name>A0A3S0L4U1_9DEIO</name>
<dbReference type="Pfam" id="PF06114">
    <property type="entry name" value="Peptidase_M78"/>
    <property type="match status" value="1"/>
</dbReference>
<dbReference type="EMBL" id="RXPE01000012">
    <property type="protein sequence ID" value="RTR27061.1"/>
    <property type="molecule type" value="Genomic_DNA"/>
</dbReference>
<accession>A0A3S0L4U1</accession>
<dbReference type="InterPro" id="IPR010359">
    <property type="entry name" value="IrrE_HExxH"/>
</dbReference>
<sequence>MDPLISDYLAYLRRRHAQVGYVSDMDALAGRLDIPVLQGQHSLAQAAPPDEDTPWVQVQRRSPRQQRRADTAHELVHALSEQGQYTPAIRREHASVNDTGKQALDEHLELLTEHGADALLMPDALVTELTVRYGESAAVIAHLAHEADVSLQQALRRFVFLNTAQRRTGYLMQGNYIWYALTTGWTPEWIGSRLDELAFLEAGGTLYQSSYGRTGRIAFYCET</sequence>
<dbReference type="RefSeq" id="WP_126352083.1">
    <property type="nucleotide sequence ID" value="NZ_CP086380.1"/>
</dbReference>
<gene>
    <name evidence="2" type="ORF">EJ104_07225</name>
</gene>
<keyword evidence="3" id="KW-1185">Reference proteome</keyword>
<organism evidence="2 3">
    <name type="scientific">Deinococcus radiophilus</name>
    <dbReference type="NCBI Taxonomy" id="32062"/>
    <lineage>
        <taxon>Bacteria</taxon>
        <taxon>Thermotogati</taxon>
        <taxon>Deinococcota</taxon>
        <taxon>Deinococci</taxon>
        <taxon>Deinococcales</taxon>
        <taxon>Deinococcaceae</taxon>
        <taxon>Deinococcus</taxon>
    </lineage>
</organism>
<dbReference type="Proteomes" id="UP000277766">
    <property type="component" value="Unassembled WGS sequence"/>
</dbReference>
<reference evidence="2 3" key="1">
    <citation type="submission" date="2018-12" db="EMBL/GenBank/DDBJ databases">
        <title>Deinococcus radiophilus ATCC 27603 genome sequencing and assembly.</title>
        <authorList>
            <person name="Maclea K.S."/>
            <person name="Maynard C.R."/>
        </authorList>
    </citation>
    <scope>NUCLEOTIDE SEQUENCE [LARGE SCALE GENOMIC DNA]</scope>
    <source>
        <strain evidence="2 3">ATCC 27603</strain>
    </source>
</reference>
<protein>
    <submittedName>
        <fullName evidence="2">ImmA/IrrE family metallo-endopeptidase</fullName>
    </submittedName>
</protein>
<proteinExistence type="predicted"/>
<feature type="domain" description="IrrE N-terminal-like" evidence="1">
    <location>
        <begin position="50"/>
        <end position="158"/>
    </location>
</feature>
<comment type="caution">
    <text evidence="2">The sequence shown here is derived from an EMBL/GenBank/DDBJ whole genome shotgun (WGS) entry which is preliminary data.</text>
</comment>